<comment type="caution">
    <text evidence="1">The sequence shown here is derived from an EMBL/GenBank/DDBJ whole genome shotgun (WGS) entry which is preliminary data.</text>
</comment>
<accession>A0A8H4RU49</accession>
<evidence type="ECO:0008006" key="3">
    <source>
        <dbReference type="Google" id="ProtNLM"/>
    </source>
</evidence>
<organism evidence="1 2">
    <name type="scientific">Cudoniella acicularis</name>
    <dbReference type="NCBI Taxonomy" id="354080"/>
    <lineage>
        <taxon>Eukaryota</taxon>
        <taxon>Fungi</taxon>
        <taxon>Dikarya</taxon>
        <taxon>Ascomycota</taxon>
        <taxon>Pezizomycotina</taxon>
        <taxon>Leotiomycetes</taxon>
        <taxon>Helotiales</taxon>
        <taxon>Tricladiaceae</taxon>
        <taxon>Cudoniella</taxon>
    </lineage>
</organism>
<gene>
    <name evidence="1" type="ORF">G7Y89_g2037</name>
</gene>
<keyword evidence="2" id="KW-1185">Reference proteome</keyword>
<dbReference type="InterPro" id="IPR038883">
    <property type="entry name" value="AN11006-like"/>
</dbReference>
<dbReference type="Proteomes" id="UP000566819">
    <property type="component" value="Unassembled WGS sequence"/>
</dbReference>
<sequence>MPPLGFLDFPGEIRNQIYRELLIVPAVSTPRLLGDPPIYPQVLSVCRKVHKEAQQMLYCCNTFLAHPNLLTALPRLRLYYDTIYQPHLISLIRRYHIRVRLDCDPNFSALKAKEAFTRLDELTVEVFQAQFGSSDYKVLKLFEGVRGVQRARVYGSVTEFPEYIEWLQKCMTTPEGLEVDVFDKDKARENHVRSYDIWTVTWGAVTEDFREDISLVNLIDRTTAKKYVSGRGNASAQLQFQKPDLEFSLLRWSFNVFIEPQGPCGDVSQGLINFTSAPFQAQVRSSPVSLSIFILPDTVKYNLLYYDLASFPRPLRYMRSLTSLEFHAGDPRITPRYSGFYEEKQYFDPYLPGIALQEIAAIIMTVESMRNFIPWRKQFFEAKEAAISYDIELFKAHRADAVEYVEWQYQRIVLVSDNLVEFIKASKRKGAHSTSTRGLLILGLD</sequence>
<proteinExistence type="predicted"/>
<dbReference type="PANTHER" id="PTHR42085">
    <property type="entry name" value="F-BOX DOMAIN-CONTAINING PROTEIN"/>
    <property type="match status" value="1"/>
</dbReference>
<evidence type="ECO:0000313" key="2">
    <source>
        <dbReference type="Proteomes" id="UP000566819"/>
    </source>
</evidence>
<dbReference type="EMBL" id="JAAMPI010000085">
    <property type="protein sequence ID" value="KAF4636062.1"/>
    <property type="molecule type" value="Genomic_DNA"/>
</dbReference>
<reference evidence="1 2" key="1">
    <citation type="submission" date="2020-03" db="EMBL/GenBank/DDBJ databases">
        <title>Draft Genome Sequence of Cudoniella acicularis.</title>
        <authorList>
            <person name="Buettner E."/>
            <person name="Kellner H."/>
        </authorList>
    </citation>
    <scope>NUCLEOTIDE SEQUENCE [LARGE SCALE GENOMIC DNA]</scope>
    <source>
        <strain evidence="1 2">DSM 108380</strain>
    </source>
</reference>
<dbReference type="AlphaFoldDB" id="A0A8H4RU49"/>
<name>A0A8H4RU49_9HELO</name>
<protein>
    <recommendedName>
        <fullName evidence="3">F-box domain-containing protein</fullName>
    </recommendedName>
</protein>
<dbReference type="PANTHER" id="PTHR42085:SF4">
    <property type="entry name" value="F-BOX DOMAIN-CONTAINING PROTEIN"/>
    <property type="match status" value="1"/>
</dbReference>
<dbReference type="OrthoDB" id="2951834at2759"/>
<evidence type="ECO:0000313" key="1">
    <source>
        <dbReference type="EMBL" id="KAF4636062.1"/>
    </source>
</evidence>